<dbReference type="PANTHER" id="PTHR11783">
    <property type="entry name" value="SULFOTRANSFERASE SULT"/>
    <property type="match status" value="1"/>
</dbReference>
<accession>A0AAV0GZ34</accession>
<gene>
    <name evidence="5" type="ORF">LITE_LOCUS1813</name>
</gene>
<organism evidence="5 6">
    <name type="scientific">Linum tenue</name>
    <dbReference type="NCBI Taxonomy" id="586396"/>
    <lineage>
        <taxon>Eukaryota</taxon>
        <taxon>Viridiplantae</taxon>
        <taxon>Streptophyta</taxon>
        <taxon>Embryophyta</taxon>
        <taxon>Tracheophyta</taxon>
        <taxon>Spermatophyta</taxon>
        <taxon>Magnoliopsida</taxon>
        <taxon>eudicotyledons</taxon>
        <taxon>Gunneridae</taxon>
        <taxon>Pentapetalae</taxon>
        <taxon>rosids</taxon>
        <taxon>fabids</taxon>
        <taxon>Malpighiales</taxon>
        <taxon>Linaceae</taxon>
        <taxon>Linum</taxon>
    </lineage>
</organism>
<evidence type="ECO:0000313" key="5">
    <source>
        <dbReference type="EMBL" id="CAI0378330.1"/>
    </source>
</evidence>
<evidence type="ECO:0000259" key="4">
    <source>
        <dbReference type="Pfam" id="PF00685"/>
    </source>
</evidence>
<dbReference type="SUPFAM" id="SSF52540">
    <property type="entry name" value="P-loop containing nucleoside triphosphate hydrolases"/>
    <property type="match status" value="1"/>
</dbReference>
<evidence type="ECO:0000256" key="2">
    <source>
        <dbReference type="ARBA" id="ARBA00022679"/>
    </source>
</evidence>
<keyword evidence="6" id="KW-1185">Reference proteome</keyword>
<dbReference type="GO" id="GO:0008146">
    <property type="term" value="F:sulfotransferase activity"/>
    <property type="evidence" value="ECO:0007669"/>
    <property type="project" value="InterPro"/>
</dbReference>
<dbReference type="InterPro" id="IPR000863">
    <property type="entry name" value="Sulfotransferase_dom"/>
</dbReference>
<feature type="domain" description="Sulfotransferase" evidence="4">
    <location>
        <begin position="44"/>
        <end position="120"/>
    </location>
</feature>
<dbReference type="AlphaFoldDB" id="A0AAV0GZ34"/>
<dbReference type="Proteomes" id="UP001154282">
    <property type="component" value="Unassembled WGS sequence"/>
</dbReference>
<dbReference type="Pfam" id="PF00685">
    <property type="entry name" value="Sulfotransfer_1"/>
    <property type="match status" value="1"/>
</dbReference>
<keyword evidence="2 3" id="KW-0808">Transferase</keyword>
<dbReference type="InterPro" id="IPR027417">
    <property type="entry name" value="P-loop_NTPase"/>
</dbReference>
<protein>
    <recommendedName>
        <fullName evidence="3">Sulfotransferase</fullName>
        <ecNumber evidence="3">2.8.2.-</ecNumber>
    </recommendedName>
</protein>
<comment type="caution">
    <text evidence="5">The sequence shown here is derived from an EMBL/GenBank/DDBJ whole genome shotgun (WGS) entry which is preliminary data.</text>
</comment>
<evidence type="ECO:0000256" key="1">
    <source>
        <dbReference type="ARBA" id="ARBA00005771"/>
    </source>
</evidence>
<proteinExistence type="inferred from homology"/>
<comment type="similarity">
    <text evidence="1 3">Belongs to the sulfotransferase 1 family.</text>
</comment>
<reference evidence="5" key="1">
    <citation type="submission" date="2022-08" db="EMBL/GenBank/DDBJ databases">
        <authorList>
            <person name="Gutierrez-Valencia J."/>
        </authorList>
    </citation>
    <scope>NUCLEOTIDE SEQUENCE</scope>
</reference>
<name>A0AAV0GZ34_9ROSI</name>
<dbReference type="EMBL" id="CAMGYJ010000002">
    <property type="protein sequence ID" value="CAI0378330.1"/>
    <property type="molecule type" value="Genomic_DNA"/>
</dbReference>
<sequence>MNNMPKELFWNSHDIGQIEGFGYFVAAMDGTAAFRSGFEPRNDGILLTSFTKTGTTWLKVICYNILDKEAGEDLLAEKNPHEVVPALGNTFLKDQIQRMLLSFSSPRLLHTHLPYSNSPVRRARTPLFEIPLARFGFILAIGQWQRKSPVFLTLGGTLEFFNVFVLPNRPCGIGCLDWSCFVSCTHLRRC</sequence>
<evidence type="ECO:0000313" key="6">
    <source>
        <dbReference type="Proteomes" id="UP001154282"/>
    </source>
</evidence>
<dbReference type="Gene3D" id="3.40.50.300">
    <property type="entry name" value="P-loop containing nucleotide triphosphate hydrolases"/>
    <property type="match status" value="1"/>
</dbReference>
<dbReference type="EC" id="2.8.2.-" evidence="3"/>
<evidence type="ECO:0000256" key="3">
    <source>
        <dbReference type="RuleBase" id="RU361155"/>
    </source>
</evidence>